<name>A0A345CPZ9_9GAMM</name>
<accession>A0A345CPZ9</accession>
<dbReference type="Gene3D" id="3.90.1480.10">
    <property type="entry name" value="Alpha-2,3-sialyltransferase"/>
    <property type="match status" value="1"/>
</dbReference>
<dbReference type="RefSeq" id="WP_233478635.1">
    <property type="nucleotide sequence ID" value="NZ_CP013970.1"/>
</dbReference>
<evidence type="ECO:0000313" key="1">
    <source>
        <dbReference type="EMBL" id="AXF75516.1"/>
    </source>
</evidence>
<organism evidence="1 2">
    <name type="scientific">Erwinia tracheiphila</name>
    <dbReference type="NCBI Taxonomy" id="65700"/>
    <lineage>
        <taxon>Bacteria</taxon>
        <taxon>Pseudomonadati</taxon>
        <taxon>Pseudomonadota</taxon>
        <taxon>Gammaproteobacteria</taxon>
        <taxon>Enterobacterales</taxon>
        <taxon>Erwiniaceae</taxon>
        <taxon>Erwinia</taxon>
    </lineage>
</organism>
<dbReference type="Proteomes" id="UP000264980">
    <property type="component" value="Chromosome"/>
</dbReference>
<sequence>MNTTICIASGPSLTAEDCLLATNSGHPIIAVNSSWEVVPECQHIYAADFSWWEKYHGAVPSGSQCWTSSVSATHLYRLNHFAHPDKESFNSGLRAIQLAISLGAHRVLLLGYDCCIEAGSHWHGDHPVGLKNPDSSSVERWHAEYSRLAATLSGIEILNCSRRSALACFPLSTIEAALHA</sequence>
<reference evidence="2" key="1">
    <citation type="submission" date="2016-01" db="EMBL/GenBank/DDBJ databases">
        <authorList>
            <person name="Shapiro L."/>
        </authorList>
    </citation>
    <scope>NUCLEOTIDE SEQUENCE [LARGE SCALE GENOMIC DNA]</scope>
    <source>
        <strain evidence="2">MDcuke</strain>
    </source>
</reference>
<dbReference type="AlphaFoldDB" id="A0A345CPZ9"/>
<evidence type="ECO:0000313" key="2">
    <source>
        <dbReference type="Proteomes" id="UP000264980"/>
    </source>
</evidence>
<dbReference type="EMBL" id="CP013970">
    <property type="protein sequence ID" value="AXF75516.1"/>
    <property type="molecule type" value="Genomic_DNA"/>
</dbReference>
<evidence type="ECO:0008006" key="3">
    <source>
        <dbReference type="Google" id="ProtNLM"/>
    </source>
</evidence>
<proteinExistence type="predicted"/>
<gene>
    <name evidence="1" type="ORF">AV903_04390</name>
</gene>
<protein>
    <recommendedName>
        <fullName evidence="3">Norphogenetic protein</fullName>
    </recommendedName>
</protein>